<keyword evidence="9" id="KW-1185">Reference proteome</keyword>
<dbReference type="GO" id="GO:0005384">
    <property type="term" value="F:manganese ion transmembrane transporter activity"/>
    <property type="evidence" value="ECO:0007669"/>
    <property type="project" value="TreeGrafter"/>
</dbReference>
<dbReference type="InterPro" id="IPR049555">
    <property type="entry name" value="GDT1-like_CS"/>
</dbReference>
<comment type="similarity">
    <text evidence="2 6">Belongs to the GDT1 family.</text>
</comment>
<feature type="coiled-coil region" evidence="7">
    <location>
        <begin position="88"/>
        <end position="115"/>
    </location>
</feature>
<keyword evidence="3 6" id="KW-0812">Transmembrane</keyword>
<dbReference type="GO" id="GO:0032468">
    <property type="term" value="P:Golgi calcium ion homeostasis"/>
    <property type="evidence" value="ECO:0007669"/>
    <property type="project" value="TreeGrafter"/>
</dbReference>
<evidence type="ECO:0000256" key="1">
    <source>
        <dbReference type="ARBA" id="ARBA00004141"/>
    </source>
</evidence>
<keyword evidence="4 6" id="KW-1133">Transmembrane helix</keyword>
<evidence type="ECO:0000313" key="8">
    <source>
        <dbReference type="EMBL" id="KIY65874.1"/>
    </source>
</evidence>
<evidence type="ECO:0000256" key="6">
    <source>
        <dbReference type="RuleBase" id="RU365102"/>
    </source>
</evidence>
<reference evidence="8 9" key="1">
    <citation type="journal article" date="2015" name="Fungal Genet. Biol.">
        <title>Evolution of novel wood decay mechanisms in Agaricales revealed by the genome sequences of Fistulina hepatica and Cylindrobasidium torrendii.</title>
        <authorList>
            <person name="Floudas D."/>
            <person name="Held B.W."/>
            <person name="Riley R."/>
            <person name="Nagy L.G."/>
            <person name="Koehler G."/>
            <person name="Ransdell A.S."/>
            <person name="Younus H."/>
            <person name="Chow J."/>
            <person name="Chiniquy J."/>
            <person name="Lipzen A."/>
            <person name="Tritt A."/>
            <person name="Sun H."/>
            <person name="Haridas S."/>
            <person name="LaButti K."/>
            <person name="Ohm R.A."/>
            <person name="Kues U."/>
            <person name="Blanchette R.A."/>
            <person name="Grigoriev I.V."/>
            <person name="Minto R.E."/>
            <person name="Hibbett D.S."/>
        </authorList>
    </citation>
    <scope>NUCLEOTIDE SEQUENCE [LARGE SCALE GENOMIC DNA]</scope>
    <source>
        <strain evidence="8 9">FP15055 ss-10</strain>
    </source>
</reference>
<dbReference type="PANTHER" id="PTHR12608">
    <property type="entry name" value="TRANSMEMBRANE PROTEIN HTP-1 RELATED"/>
    <property type="match status" value="1"/>
</dbReference>
<keyword evidence="5 6" id="KW-0472">Membrane</keyword>
<feature type="transmembrane region" description="Helical" evidence="6">
    <location>
        <begin position="228"/>
        <end position="252"/>
    </location>
</feature>
<evidence type="ECO:0000313" key="9">
    <source>
        <dbReference type="Proteomes" id="UP000054007"/>
    </source>
</evidence>
<dbReference type="STRING" id="1314674.A0A0D7B6Q3"/>
<dbReference type="AlphaFoldDB" id="A0A0D7B6Q3"/>
<name>A0A0D7B6Q3_9AGAR</name>
<dbReference type="GO" id="GO:0005794">
    <property type="term" value="C:Golgi apparatus"/>
    <property type="evidence" value="ECO:0007669"/>
    <property type="project" value="TreeGrafter"/>
</dbReference>
<keyword evidence="7" id="KW-0175">Coiled coil</keyword>
<evidence type="ECO:0000256" key="2">
    <source>
        <dbReference type="ARBA" id="ARBA00009190"/>
    </source>
</evidence>
<feature type="transmembrane region" description="Helical" evidence="6">
    <location>
        <begin position="195"/>
        <end position="216"/>
    </location>
</feature>
<evidence type="ECO:0000256" key="4">
    <source>
        <dbReference type="ARBA" id="ARBA00022989"/>
    </source>
</evidence>
<sequence length="255" mass="27668">MSSSFDAFTQSISMILVSEVGDKTFLIAAILAMRHPRMTVFVGAFASLICMSILSAALGHVLPHFIPRLWTQALAGVLFIGFGSRMLMEARAMKNDEIDEEMREAEADIDGLDIGANSLKGAEAGYLDYSTEKEAEPEYRPARPSCAPFSERARDLFSLCFGAVFVETFILTFVAEWGDRSQIATIALGSAHSMWVVSAGTIMGHACCSALAVVCGRWLSARISLKQITLSGACLFLVFGVIYICQSVPQILGSW</sequence>
<proteinExistence type="inferred from homology"/>
<gene>
    <name evidence="8" type="ORF">CYLTODRAFT_356109</name>
</gene>
<comment type="subcellular location">
    <subcellularLocation>
        <location evidence="1 6">Membrane</location>
        <topology evidence="1 6">Multi-pass membrane protein</topology>
    </subcellularLocation>
</comment>
<feature type="transmembrane region" description="Helical" evidence="6">
    <location>
        <begin position="156"/>
        <end position="175"/>
    </location>
</feature>
<dbReference type="PANTHER" id="PTHR12608:SF1">
    <property type="entry name" value="TRANSMEMBRANE PROTEIN 165"/>
    <property type="match status" value="1"/>
</dbReference>
<organism evidence="8 9">
    <name type="scientific">Cylindrobasidium torrendii FP15055 ss-10</name>
    <dbReference type="NCBI Taxonomy" id="1314674"/>
    <lineage>
        <taxon>Eukaryota</taxon>
        <taxon>Fungi</taxon>
        <taxon>Dikarya</taxon>
        <taxon>Basidiomycota</taxon>
        <taxon>Agaricomycotina</taxon>
        <taxon>Agaricomycetes</taxon>
        <taxon>Agaricomycetidae</taxon>
        <taxon>Agaricales</taxon>
        <taxon>Marasmiineae</taxon>
        <taxon>Physalacriaceae</taxon>
        <taxon>Cylindrobasidium</taxon>
    </lineage>
</organism>
<dbReference type="GO" id="GO:0000329">
    <property type="term" value="C:fungal-type vacuole membrane"/>
    <property type="evidence" value="ECO:0007669"/>
    <property type="project" value="TreeGrafter"/>
</dbReference>
<evidence type="ECO:0000256" key="3">
    <source>
        <dbReference type="ARBA" id="ARBA00022692"/>
    </source>
</evidence>
<feature type="transmembrane region" description="Helical" evidence="6">
    <location>
        <begin position="40"/>
        <end position="63"/>
    </location>
</feature>
<feature type="transmembrane region" description="Helical" evidence="6">
    <location>
        <begin position="69"/>
        <end position="88"/>
    </location>
</feature>
<dbReference type="EMBL" id="KN880574">
    <property type="protein sequence ID" value="KIY65874.1"/>
    <property type="molecule type" value="Genomic_DNA"/>
</dbReference>
<evidence type="ECO:0000256" key="5">
    <source>
        <dbReference type="ARBA" id="ARBA00023136"/>
    </source>
</evidence>
<accession>A0A0D7B6Q3</accession>
<dbReference type="PROSITE" id="PS01214">
    <property type="entry name" value="UPF0016"/>
    <property type="match status" value="1"/>
</dbReference>
<dbReference type="Proteomes" id="UP000054007">
    <property type="component" value="Unassembled WGS sequence"/>
</dbReference>
<protein>
    <recommendedName>
        <fullName evidence="6">GDT1 family protein</fullName>
    </recommendedName>
</protein>
<evidence type="ECO:0000256" key="7">
    <source>
        <dbReference type="SAM" id="Coils"/>
    </source>
</evidence>
<dbReference type="InterPro" id="IPR001727">
    <property type="entry name" value="GDT1-like"/>
</dbReference>
<dbReference type="GO" id="GO:0032472">
    <property type="term" value="P:Golgi calcium ion transport"/>
    <property type="evidence" value="ECO:0007669"/>
    <property type="project" value="TreeGrafter"/>
</dbReference>
<dbReference type="OrthoDB" id="442680at2759"/>
<dbReference type="GO" id="GO:0015085">
    <property type="term" value="F:calcium ion transmembrane transporter activity"/>
    <property type="evidence" value="ECO:0007669"/>
    <property type="project" value="TreeGrafter"/>
</dbReference>
<dbReference type="Pfam" id="PF01169">
    <property type="entry name" value="GDT1"/>
    <property type="match status" value="2"/>
</dbReference>